<evidence type="ECO:0000256" key="1">
    <source>
        <dbReference type="SAM" id="SignalP"/>
    </source>
</evidence>
<evidence type="ECO:0000313" key="2">
    <source>
        <dbReference type="EMBL" id="KAK8775949.1"/>
    </source>
</evidence>
<name>A0AAQ4EMF5_AMBAM</name>
<feature type="signal peptide" evidence="1">
    <location>
        <begin position="1"/>
        <end position="26"/>
    </location>
</feature>
<dbReference type="SUPFAM" id="SSF55797">
    <property type="entry name" value="PR-1-like"/>
    <property type="match status" value="1"/>
</dbReference>
<keyword evidence="1" id="KW-0732">Signal</keyword>
<accession>A0AAQ4EMF5</accession>
<organism evidence="2 3">
    <name type="scientific">Amblyomma americanum</name>
    <name type="common">Lone star tick</name>
    <dbReference type="NCBI Taxonomy" id="6943"/>
    <lineage>
        <taxon>Eukaryota</taxon>
        <taxon>Metazoa</taxon>
        <taxon>Ecdysozoa</taxon>
        <taxon>Arthropoda</taxon>
        <taxon>Chelicerata</taxon>
        <taxon>Arachnida</taxon>
        <taxon>Acari</taxon>
        <taxon>Parasitiformes</taxon>
        <taxon>Ixodida</taxon>
        <taxon>Ixodoidea</taxon>
        <taxon>Ixodidae</taxon>
        <taxon>Amblyomminae</taxon>
        <taxon>Amblyomma</taxon>
    </lineage>
</organism>
<proteinExistence type="predicted"/>
<dbReference type="Proteomes" id="UP001321473">
    <property type="component" value="Unassembled WGS sequence"/>
</dbReference>
<dbReference type="EMBL" id="JARKHS020013513">
    <property type="protein sequence ID" value="KAK8775949.1"/>
    <property type="molecule type" value="Genomic_DNA"/>
</dbReference>
<gene>
    <name evidence="2" type="ORF">V5799_030705</name>
</gene>
<reference evidence="2 3" key="1">
    <citation type="journal article" date="2023" name="Arcadia Sci">
        <title>De novo assembly of a long-read Amblyomma americanum tick genome.</title>
        <authorList>
            <person name="Chou S."/>
            <person name="Poskanzer K.E."/>
            <person name="Rollins M."/>
            <person name="Thuy-Boun P.S."/>
        </authorList>
    </citation>
    <scope>NUCLEOTIDE SEQUENCE [LARGE SCALE GENOMIC DNA]</scope>
    <source>
        <strain evidence="2">F_SG_1</strain>
        <tissue evidence="2">Salivary glands</tissue>
    </source>
</reference>
<evidence type="ECO:0000313" key="3">
    <source>
        <dbReference type="Proteomes" id="UP001321473"/>
    </source>
</evidence>
<keyword evidence="3" id="KW-1185">Reference proteome</keyword>
<comment type="caution">
    <text evidence="2">The sequence shown here is derived from an EMBL/GenBank/DDBJ whole genome shotgun (WGS) entry which is preliminary data.</text>
</comment>
<dbReference type="AlphaFoldDB" id="A0AAQ4EMF5"/>
<dbReference type="InterPro" id="IPR035940">
    <property type="entry name" value="CAP_sf"/>
</dbReference>
<protein>
    <recommendedName>
        <fullName evidence="4">Secreted protein</fullName>
    </recommendedName>
</protein>
<dbReference type="Gene3D" id="3.40.33.10">
    <property type="entry name" value="CAP"/>
    <property type="match status" value="1"/>
</dbReference>
<feature type="chain" id="PRO_5042853552" description="Secreted protein" evidence="1">
    <location>
        <begin position="27"/>
        <end position="93"/>
    </location>
</feature>
<evidence type="ECO:0008006" key="4">
    <source>
        <dbReference type="Google" id="ProtNLM"/>
    </source>
</evidence>
<sequence>MAVMDVTWPLFLALVTATNNLEPAAAFHLPTLKDLLAILAPPTNGPVCNILEEGFKPEEEEALVKKHNEFRSSITGGKVEKFPKAADMNMLVR</sequence>